<evidence type="ECO:0000313" key="3">
    <source>
        <dbReference type="Proteomes" id="UP001497525"/>
    </source>
</evidence>
<dbReference type="InterPro" id="IPR038826">
    <property type="entry name" value="CCDC178"/>
</dbReference>
<evidence type="ECO:0000313" key="2">
    <source>
        <dbReference type="EMBL" id="CAL5139952.1"/>
    </source>
</evidence>
<organism evidence="2 3">
    <name type="scientific">Calicophoron daubneyi</name>
    <name type="common">Rumen fluke</name>
    <name type="synonym">Paramphistomum daubneyi</name>
    <dbReference type="NCBI Taxonomy" id="300641"/>
    <lineage>
        <taxon>Eukaryota</taxon>
        <taxon>Metazoa</taxon>
        <taxon>Spiralia</taxon>
        <taxon>Lophotrochozoa</taxon>
        <taxon>Platyhelminthes</taxon>
        <taxon>Trematoda</taxon>
        <taxon>Digenea</taxon>
        <taxon>Plagiorchiida</taxon>
        <taxon>Pronocephalata</taxon>
        <taxon>Paramphistomoidea</taxon>
        <taxon>Paramphistomidae</taxon>
        <taxon>Calicophoron</taxon>
    </lineage>
</organism>
<gene>
    <name evidence="2" type="ORF">CDAUBV1_LOCUS15137</name>
</gene>
<dbReference type="Proteomes" id="UP001497525">
    <property type="component" value="Unassembled WGS sequence"/>
</dbReference>
<keyword evidence="1" id="KW-0175">Coiled coil</keyword>
<proteinExistence type="predicted"/>
<protein>
    <submittedName>
        <fullName evidence="2">Uncharacterized protein</fullName>
    </submittedName>
</protein>
<evidence type="ECO:0000256" key="1">
    <source>
        <dbReference type="SAM" id="Coils"/>
    </source>
</evidence>
<dbReference type="PANTHER" id="PTHR35088:SF1">
    <property type="entry name" value="COILED-COIL DOMAIN-CONTAINING PROTEIN 178"/>
    <property type="match status" value="1"/>
</dbReference>
<feature type="coiled-coil region" evidence="1">
    <location>
        <begin position="513"/>
        <end position="554"/>
    </location>
</feature>
<dbReference type="EMBL" id="CAXLJL010000678">
    <property type="protein sequence ID" value="CAL5139952.1"/>
    <property type="molecule type" value="Genomic_DNA"/>
</dbReference>
<comment type="caution">
    <text evidence="2">The sequence shown here is derived from an EMBL/GenBank/DDBJ whole genome shotgun (WGS) entry which is preliminary data.</text>
</comment>
<accession>A0AAV2TU12</accession>
<feature type="coiled-coil region" evidence="1">
    <location>
        <begin position="114"/>
        <end position="197"/>
    </location>
</feature>
<sequence length="734" mass="84270">MLKKLLRNEEENSTEGTDLDARCFSIQLNEARGKNEGSAADQLKIFDYLIRTFEMVETGRAGAEDRLEKSRKEFSNILRQLDRMAKFCVLQFPIVVEREHESAAAELLNLRWSIQRTQDELAKTSARVKALESVKHKLEEEIDRLTGCTLLVSEKSTIEQKEMERIAAEASVATNELVQATNKLHEAQIRCTLAERRAKQVRLDLKQDLATAKGLLKNMRLKFLQAVELGPRLATDTKAMREAIARGKFKTKELLEKHEICSKKILEKKAVATQLEEEQGNKRKEAEEMQQWLTINQTKLETRFGGQLDEEENAARSRKMTALDEFHKVHLTESELEAMVLTYEKRIQECNKNAEKAEADLKSLTSRLDEATASLNQANADWNRTSAHHTRTKNALDQIKREYEGMLTNLRKQIAGTEQRIQEESRTRASVLEEMKKEIAELEETKREAIENRRQLELMLAESEEAVAVEQTKVNKLKVDFTQAAEITKKLEDEFSGLEASWNAERSRLMEDLSELSTATAQANENLKNLSRKLAEIKANMETCKVEQKTLKKNILAMLKVKLRTESTARQLRCSQAEIQYTKRNLESQLCSLNKQIREAREQQASWLSEHSLLSKSRNAVMNELKIELVEVLKNNFTLAKNYKTNQQQEAQLIGSFYSAVSQLNFAQLEMCDAEQLSALAARVQRHVMVGEQRHRAACELMVYQLRARYDVVSCRIQVICQKNEGFLKKTNEL</sequence>
<name>A0AAV2TU12_CALDB</name>
<dbReference type="PANTHER" id="PTHR35088">
    <property type="entry name" value="COILED-COIL DOMAIN-CONTAINING PROTEIN 178"/>
    <property type="match status" value="1"/>
</dbReference>
<dbReference type="AlphaFoldDB" id="A0AAV2TU12"/>
<reference evidence="2" key="1">
    <citation type="submission" date="2024-06" db="EMBL/GenBank/DDBJ databases">
        <authorList>
            <person name="Liu X."/>
            <person name="Lenzi L."/>
            <person name="Haldenby T S."/>
            <person name="Uol C."/>
        </authorList>
    </citation>
    <scope>NUCLEOTIDE SEQUENCE</scope>
</reference>
<feature type="coiled-coil region" evidence="1">
    <location>
        <begin position="340"/>
        <end position="466"/>
    </location>
</feature>